<dbReference type="SUPFAM" id="SSF55653">
    <property type="entry name" value="Ribosomal protein L9 C-domain"/>
    <property type="match status" value="1"/>
</dbReference>
<name>A0A933IBM5_UNCT6</name>
<dbReference type="Pfam" id="PF01281">
    <property type="entry name" value="Ribosomal_L9_N"/>
    <property type="match status" value="1"/>
</dbReference>
<dbReference type="GO" id="GO:0005840">
    <property type="term" value="C:ribosome"/>
    <property type="evidence" value="ECO:0007669"/>
    <property type="project" value="UniProtKB-KW"/>
</dbReference>
<organism evidence="11 12">
    <name type="scientific">candidate division TA06 bacterium</name>
    <dbReference type="NCBI Taxonomy" id="2250710"/>
    <lineage>
        <taxon>Bacteria</taxon>
        <taxon>Bacteria division TA06</taxon>
    </lineage>
</organism>
<dbReference type="InterPro" id="IPR036791">
    <property type="entry name" value="Ribosomal_bL9_C_sf"/>
</dbReference>
<keyword evidence="8" id="KW-0175">Coiled coil</keyword>
<evidence type="ECO:0000259" key="10">
    <source>
        <dbReference type="Pfam" id="PF03948"/>
    </source>
</evidence>
<keyword evidence="2 7" id="KW-0699">rRNA-binding</keyword>
<dbReference type="SUPFAM" id="SSF55658">
    <property type="entry name" value="L9 N-domain-like"/>
    <property type="match status" value="1"/>
</dbReference>
<keyword evidence="3 7" id="KW-0694">RNA-binding</keyword>
<proteinExistence type="inferred from homology"/>
<dbReference type="AlphaFoldDB" id="A0A933IBM5"/>
<feature type="domain" description="Ribosomal protein L9" evidence="9">
    <location>
        <begin position="1"/>
        <end position="47"/>
    </location>
</feature>
<keyword evidence="4 7" id="KW-0689">Ribosomal protein</keyword>
<reference evidence="11" key="1">
    <citation type="submission" date="2020-07" db="EMBL/GenBank/DDBJ databases">
        <title>Huge and variable diversity of episymbiotic CPR bacteria and DPANN archaea in groundwater ecosystems.</title>
        <authorList>
            <person name="He C.Y."/>
            <person name="Keren R."/>
            <person name="Whittaker M."/>
            <person name="Farag I.F."/>
            <person name="Doudna J."/>
            <person name="Cate J.H.D."/>
            <person name="Banfield J.F."/>
        </authorList>
    </citation>
    <scope>NUCLEOTIDE SEQUENCE</scope>
    <source>
        <strain evidence="11">NC_groundwater_1520_Pr4_B-0.1um_53_5</strain>
    </source>
</reference>
<evidence type="ECO:0000256" key="8">
    <source>
        <dbReference type="SAM" id="Coils"/>
    </source>
</evidence>
<feature type="domain" description="Large ribosomal subunit protein bL9 C-terminal" evidence="10">
    <location>
        <begin position="64"/>
        <end position="146"/>
    </location>
</feature>
<dbReference type="GO" id="GO:0003735">
    <property type="term" value="F:structural constituent of ribosome"/>
    <property type="evidence" value="ECO:0007669"/>
    <property type="project" value="InterPro"/>
</dbReference>
<evidence type="ECO:0000256" key="1">
    <source>
        <dbReference type="ARBA" id="ARBA00010605"/>
    </source>
</evidence>
<dbReference type="Proteomes" id="UP000736328">
    <property type="component" value="Unassembled WGS sequence"/>
</dbReference>
<evidence type="ECO:0000256" key="6">
    <source>
        <dbReference type="ARBA" id="ARBA00035292"/>
    </source>
</evidence>
<gene>
    <name evidence="7" type="primary">rplI</name>
    <name evidence="11" type="ORF">HY768_06465</name>
</gene>
<dbReference type="GO" id="GO:0019843">
    <property type="term" value="F:rRNA binding"/>
    <property type="evidence" value="ECO:0007669"/>
    <property type="project" value="UniProtKB-UniRule"/>
</dbReference>
<dbReference type="InterPro" id="IPR020594">
    <property type="entry name" value="Ribosomal_bL9_bac/chp"/>
</dbReference>
<comment type="similarity">
    <text evidence="1 7">Belongs to the bacterial ribosomal protein bL9 family.</text>
</comment>
<dbReference type="InterPro" id="IPR000244">
    <property type="entry name" value="Ribosomal_bL9"/>
</dbReference>
<comment type="function">
    <text evidence="7">Binds to the 23S rRNA.</text>
</comment>
<evidence type="ECO:0000256" key="3">
    <source>
        <dbReference type="ARBA" id="ARBA00022884"/>
    </source>
</evidence>
<evidence type="ECO:0000313" key="11">
    <source>
        <dbReference type="EMBL" id="MBI4726852.1"/>
    </source>
</evidence>
<dbReference type="InterPro" id="IPR009027">
    <property type="entry name" value="Ribosomal_bL9/RNase_H1_N"/>
</dbReference>
<dbReference type="GO" id="GO:0006412">
    <property type="term" value="P:translation"/>
    <property type="evidence" value="ECO:0007669"/>
    <property type="project" value="UniProtKB-UniRule"/>
</dbReference>
<protein>
    <recommendedName>
        <fullName evidence="6 7">Large ribosomal subunit protein bL9</fullName>
    </recommendedName>
</protein>
<dbReference type="Gene3D" id="3.10.430.100">
    <property type="entry name" value="Ribosomal protein L9, C-terminal domain"/>
    <property type="match status" value="1"/>
</dbReference>
<evidence type="ECO:0000256" key="5">
    <source>
        <dbReference type="ARBA" id="ARBA00023274"/>
    </source>
</evidence>
<evidence type="ECO:0000313" key="12">
    <source>
        <dbReference type="Proteomes" id="UP000736328"/>
    </source>
</evidence>
<feature type="coiled-coil region" evidence="8">
    <location>
        <begin position="44"/>
        <end position="78"/>
    </location>
</feature>
<evidence type="ECO:0000256" key="4">
    <source>
        <dbReference type="ARBA" id="ARBA00022980"/>
    </source>
</evidence>
<evidence type="ECO:0000256" key="2">
    <source>
        <dbReference type="ARBA" id="ARBA00022730"/>
    </source>
</evidence>
<dbReference type="EMBL" id="JACQXR010000085">
    <property type="protein sequence ID" value="MBI4726852.1"/>
    <property type="molecule type" value="Genomic_DNA"/>
</dbReference>
<dbReference type="InterPro" id="IPR036935">
    <property type="entry name" value="Ribosomal_bL9_N_sf"/>
</dbReference>
<dbReference type="GO" id="GO:1990904">
    <property type="term" value="C:ribonucleoprotein complex"/>
    <property type="evidence" value="ECO:0007669"/>
    <property type="project" value="UniProtKB-KW"/>
</dbReference>
<dbReference type="PANTHER" id="PTHR21368">
    <property type="entry name" value="50S RIBOSOMAL PROTEIN L9"/>
    <property type="match status" value="1"/>
</dbReference>
<evidence type="ECO:0000256" key="7">
    <source>
        <dbReference type="HAMAP-Rule" id="MF_00503"/>
    </source>
</evidence>
<sequence>MKVILTQDIPSLGVKTQVVEVKPGYARNYLLPQGKAMLAGAGNLKQLERKIQAEALSLSRKKNEAEEQAKKLNEISCTAAVQAGEDEKLFGSVTAADISELLAAQGVKLDKRKLILEQPIKMLGVYNIPIKLHPEVEANIKLWVVRQ</sequence>
<dbReference type="HAMAP" id="MF_00503">
    <property type="entry name" value="Ribosomal_bL9"/>
    <property type="match status" value="1"/>
</dbReference>
<dbReference type="InterPro" id="IPR020069">
    <property type="entry name" value="Ribosomal_bL9_C"/>
</dbReference>
<dbReference type="Pfam" id="PF03948">
    <property type="entry name" value="Ribosomal_L9_C"/>
    <property type="match status" value="1"/>
</dbReference>
<dbReference type="InterPro" id="IPR020070">
    <property type="entry name" value="Ribosomal_bL9_N"/>
</dbReference>
<dbReference type="NCBIfam" id="TIGR00158">
    <property type="entry name" value="L9"/>
    <property type="match status" value="1"/>
</dbReference>
<dbReference type="Gene3D" id="3.40.5.10">
    <property type="entry name" value="Ribosomal protein L9, N-terminal domain"/>
    <property type="match status" value="1"/>
</dbReference>
<accession>A0A933IBM5</accession>
<keyword evidence="5 7" id="KW-0687">Ribonucleoprotein</keyword>
<comment type="caution">
    <text evidence="11">The sequence shown here is derived from an EMBL/GenBank/DDBJ whole genome shotgun (WGS) entry which is preliminary data.</text>
</comment>
<evidence type="ECO:0000259" key="9">
    <source>
        <dbReference type="Pfam" id="PF01281"/>
    </source>
</evidence>